<dbReference type="InterPro" id="IPR029072">
    <property type="entry name" value="YebC-like"/>
</dbReference>
<dbReference type="PANTHER" id="PTHR12532:SF6">
    <property type="entry name" value="TRANSCRIPTIONAL REGULATORY PROTEIN YEBC-RELATED"/>
    <property type="match status" value="1"/>
</dbReference>
<dbReference type="InterPro" id="IPR017856">
    <property type="entry name" value="Integrase-like_N"/>
</dbReference>
<evidence type="ECO:0000256" key="1">
    <source>
        <dbReference type="ARBA" id="ARBA00008724"/>
    </source>
</evidence>
<evidence type="ECO:0000259" key="4">
    <source>
        <dbReference type="Pfam" id="PF01709"/>
    </source>
</evidence>
<feature type="domain" description="TACO1/YebC-like N-terminal" evidence="5">
    <location>
        <begin position="5"/>
        <end position="73"/>
    </location>
</feature>
<dbReference type="PANTHER" id="PTHR12532">
    <property type="entry name" value="TRANSLATIONAL ACTIVATOR OF CYTOCHROME C OXIDASE 1"/>
    <property type="match status" value="1"/>
</dbReference>
<feature type="domain" description="TACO1/YebC-like second and third" evidence="4">
    <location>
        <begin position="83"/>
        <end position="238"/>
    </location>
</feature>
<keyword evidence="3" id="KW-0238">DNA-binding</keyword>
<dbReference type="GO" id="GO:0003677">
    <property type="term" value="F:DNA binding"/>
    <property type="evidence" value="ECO:0007669"/>
    <property type="project" value="UniProtKB-KW"/>
</dbReference>
<dbReference type="SUPFAM" id="SSF75625">
    <property type="entry name" value="YebC-like"/>
    <property type="match status" value="1"/>
</dbReference>
<dbReference type="GO" id="GO:0005829">
    <property type="term" value="C:cytosol"/>
    <property type="evidence" value="ECO:0007669"/>
    <property type="project" value="TreeGrafter"/>
</dbReference>
<sequence length="242" mass="27488">MAGHSKWANIKRKKLIVDAKRGKICTRIMRELRVAINFGNNPDTNIKLRLAIEKALDANIPKNNIFRAIQKNNSNIKNENINYIEVRYEGYSVNGAAIIVDCITNNRMRTVSNIRNIFNKNGGNLSKEGSVLFMFKHCGQLLFLPNTKKNTLLDLALEKGAEDFLIDKDNKITIITSPSKFIEIKNSLEMTGFKAESSGIVMRPYTNIVFKDGEAIKLQKLLNELKKLHDVKKVYTNALIFD</sequence>
<reference evidence="7" key="1">
    <citation type="submission" date="2025-08" db="UniProtKB">
        <authorList>
            <consortium name="RefSeq"/>
        </authorList>
    </citation>
    <scope>IDENTIFICATION</scope>
</reference>
<dbReference type="Proteomes" id="UP000079169">
    <property type="component" value="Unplaced"/>
</dbReference>
<dbReference type="InterPro" id="IPR026564">
    <property type="entry name" value="Transcrip_reg_TACO1-like_dom3"/>
</dbReference>
<dbReference type="NCBIfam" id="NF009044">
    <property type="entry name" value="PRK12378.1"/>
    <property type="match status" value="1"/>
</dbReference>
<dbReference type="Gene3D" id="1.10.10.200">
    <property type="match status" value="1"/>
</dbReference>
<keyword evidence="6" id="KW-1185">Reference proteome</keyword>
<protein>
    <submittedName>
        <fullName evidence="7">Uncharacterized protein LOC113473017</fullName>
    </submittedName>
</protein>
<dbReference type="InterPro" id="IPR049083">
    <property type="entry name" value="TACO1_YebC_N"/>
</dbReference>
<keyword evidence="2" id="KW-0963">Cytoplasm</keyword>
<dbReference type="NCBIfam" id="NF001030">
    <property type="entry name" value="PRK00110.1"/>
    <property type="match status" value="1"/>
</dbReference>
<evidence type="ECO:0000256" key="2">
    <source>
        <dbReference type="ARBA" id="ARBA00022490"/>
    </source>
</evidence>
<dbReference type="Pfam" id="PF01709">
    <property type="entry name" value="Transcrip_reg"/>
    <property type="match status" value="1"/>
</dbReference>
<dbReference type="Pfam" id="PF20772">
    <property type="entry name" value="TACO1_YebC_N"/>
    <property type="match status" value="1"/>
</dbReference>
<dbReference type="RefSeq" id="XP_026688585.1">
    <property type="nucleotide sequence ID" value="XM_026832784.1"/>
</dbReference>
<gene>
    <name evidence="7" type="primary">LOC113473017</name>
</gene>
<evidence type="ECO:0000313" key="6">
    <source>
        <dbReference type="Proteomes" id="UP000079169"/>
    </source>
</evidence>
<organism evidence="6 7">
    <name type="scientific">Diaphorina citri</name>
    <name type="common">Asian citrus psyllid</name>
    <dbReference type="NCBI Taxonomy" id="121845"/>
    <lineage>
        <taxon>Eukaryota</taxon>
        <taxon>Metazoa</taxon>
        <taxon>Ecdysozoa</taxon>
        <taxon>Arthropoda</taxon>
        <taxon>Hexapoda</taxon>
        <taxon>Insecta</taxon>
        <taxon>Pterygota</taxon>
        <taxon>Neoptera</taxon>
        <taxon>Paraneoptera</taxon>
        <taxon>Hemiptera</taxon>
        <taxon>Sternorrhyncha</taxon>
        <taxon>Psylloidea</taxon>
        <taxon>Psyllidae</taxon>
        <taxon>Diaphorininae</taxon>
        <taxon>Diaphorina</taxon>
    </lineage>
</organism>
<comment type="similarity">
    <text evidence="1">Belongs to the TACO1 family.</text>
</comment>
<dbReference type="AlphaFoldDB" id="A0A3Q0JP28"/>
<evidence type="ECO:0000313" key="7">
    <source>
        <dbReference type="RefSeq" id="XP_026688585.1"/>
    </source>
</evidence>
<proteinExistence type="inferred from homology"/>
<dbReference type="KEGG" id="dci:113473017"/>
<evidence type="ECO:0000259" key="5">
    <source>
        <dbReference type="Pfam" id="PF20772"/>
    </source>
</evidence>
<dbReference type="Gene3D" id="3.30.70.980">
    <property type="match status" value="2"/>
</dbReference>
<dbReference type="InterPro" id="IPR048300">
    <property type="entry name" value="TACO1_YebC-like_2nd/3rd_dom"/>
</dbReference>
<dbReference type="InterPro" id="IPR002876">
    <property type="entry name" value="Transcrip_reg_TACO1-like"/>
</dbReference>
<accession>A0A3Q0JP28</accession>
<dbReference type="HAMAP" id="MF_00693">
    <property type="entry name" value="Transcrip_reg_TACO1"/>
    <property type="match status" value="1"/>
</dbReference>
<dbReference type="STRING" id="121845.A0A3Q0JP28"/>
<dbReference type="GeneID" id="113473017"/>
<dbReference type="NCBIfam" id="TIGR01033">
    <property type="entry name" value="YebC/PmpR family DNA-binding transcriptional regulator"/>
    <property type="match status" value="1"/>
</dbReference>
<dbReference type="PaxDb" id="121845-A0A3Q0JP28"/>
<evidence type="ECO:0000256" key="3">
    <source>
        <dbReference type="ARBA" id="ARBA00023125"/>
    </source>
</evidence>
<name>A0A3Q0JP28_DIACI</name>